<keyword evidence="4" id="KW-1185">Reference proteome</keyword>
<evidence type="ECO:0000313" key="3">
    <source>
        <dbReference type="EMBL" id="ODQ65666.1"/>
    </source>
</evidence>
<evidence type="ECO:0000313" key="4">
    <source>
        <dbReference type="Proteomes" id="UP000095009"/>
    </source>
</evidence>
<name>A0A1E3PJN8_9ASCO</name>
<dbReference type="Pfam" id="PF00085">
    <property type="entry name" value="Thioredoxin"/>
    <property type="match status" value="1"/>
</dbReference>
<sequence length="206" mass="22282">MLLKYIVAFIGLSQSAQAGLYSSSSPVLQVNTPADFDTMVLDTNHTSVVEFYAPWCGHCKTLAPQFDKSARKMEGIVNFVAVDCDRGKLKPLCAKYGIRGFPTVKSFRRGKTPAKGSKTTAPTIEDYEGARNVKSLVRYAETKIRNHVTLINKAPAFESFLSTAATPRVVLVSQKATTTPDLLKALAIDFIDTVAVAYVPGKSASG</sequence>
<dbReference type="InterPro" id="IPR036249">
    <property type="entry name" value="Thioredoxin-like_sf"/>
</dbReference>
<dbReference type="GO" id="GO:0015035">
    <property type="term" value="F:protein-disulfide reductase activity"/>
    <property type="evidence" value="ECO:0007669"/>
    <property type="project" value="TreeGrafter"/>
</dbReference>
<dbReference type="GO" id="GO:0034976">
    <property type="term" value="P:response to endoplasmic reticulum stress"/>
    <property type="evidence" value="ECO:0007669"/>
    <property type="project" value="TreeGrafter"/>
</dbReference>
<dbReference type="InterPro" id="IPR017937">
    <property type="entry name" value="Thioredoxin_CS"/>
</dbReference>
<reference evidence="3 4" key="1">
    <citation type="journal article" date="2016" name="Proc. Natl. Acad. Sci. U.S.A.">
        <title>Comparative genomics of biotechnologically important yeasts.</title>
        <authorList>
            <person name="Riley R."/>
            <person name="Haridas S."/>
            <person name="Wolfe K.H."/>
            <person name="Lopes M.R."/>
            <person name="Hittinger C.T."/>
            <person name="Goeker M."/>
            <person name="Salamov A.A."/>
            <person name="Wisecaver J.H."/>
            <person name="Long T.M."/>
            <person name="Calvey C.H."/>
            <person name="Aerts A.L."/>
            <person name="Barry K.W."/>
            <person name="Choi C."/>
            <person name="Clum A."/>
            <person name="Coughlan A.Y."/>
            <person name="Deshpande S."/>
            <person name="Douglass A.P."/>
            <person name="Hanson S.J."/>
            <person name="Klenk H.-P."/>
            <person name="LaButti K.M."/>
            <person name="Lapidus A."/>
            <person name="Lindquist E.A."/>
            <person name="Lipzen A.M."/>
            <person name="Meier-Kolthoff J.P."/>
            <person name="Ohm R.A."/>
            <person name="Otillar R.P."/>
            <person name="Pangilinan J.L."/>
            <person name="Peng Y."/>
            <person name="Rokas A."/>
            <person name="Rosa C.A."/>
            <person name="Scheuner C."/>
            <person name="Sibirny A.A."/>
            <person name="Slot J.C."/>
            <person name="Stielow J.B."/>
            <person name="Sun H."/>
            <person name="Kurtzman C.P."/>
            <person name="Blackwell M."/>
            <person name="Grigoriev I.V."/>
            <person name="Jeffries T.W."/>
        </authorList>
    </citation>
    <scope>NUCLEOTIDE SEQUENCE [LARGE SCALE GENOMIC DNA]</scope>
    <source>
        <strain evidence="3 4">DSM 6958</strain>
    </source>
</reference>
<dbReference type="EMBL" id="KV454409">
    <property type="protein sequence ID" value="ODQ65666.1"/>
    <property type="molecule type" value="Genomic_DNA"/>
</dbReference>
<dbReference type="PROSITE" id="PS51352">
    <property type="entry name" value="THIOREDOXIN_2"/>
    <property type="match status" value="1"/>
</dbReference>
<dbReference type="Proteomes" id="UP000095009">
    <property type="component" value="Unassembled WGS sequence"/>
</dbReference>
<feature type="domain" description="Thioredoxin" evidence="2">
    <location>
        <begin position="8"/>
        <end position="145"/>
    </location>
</feature>
<evidence type="ECO:0000256" key="1">
    <source>
        <dbReference type="SAM" id="SignalP"/>
    </source>
</evidence>
<dbReference type="AlphaFoldDB" id="A0A1E3PJN8"/>
<dbReference type="GO" id="GO:0005788">
    <property type="term" value="C:endoplasmic reticulum lumen"/>
    <property type="evidence" value="ECO:0007669"/>
    <property type="project" value="TreeGrafter"/>
</dbReference>
<feature type="chain" id="PRO_5009133870" evidence="1">
    <location>
        <begin position="19"/>
        <end position="206"/>
    </location>
</feature>
<dbReference type="Gene3D" id="3.40.30.10">
    <property type="entry name" value="Glutaredoxin"/>
    <property type="match status" value="2"/>
</dbReference>
<keyword evidence="1" id="KW-0732">Signal</keyword>
<organism evidence="3 4">
    <name type="scientific">Nadsonia fulvescens var. elongata DSM 6958</name>
    <dbReference type="NCBI Taxonomy" id="857566"/>
    <lineage>
        <taxon>Eukaryota</taxon>
        <taxon>Fungi</taxon>
        <taxon>Dikarya</taxon>
        <taxon>Ascomycota</taxon>
        <taxon>Saccharomycotina</taxon>
        <taxon>Dipodascomycetes</taxon>
        <taxon>Dipodascales</taxon>
        <taxon>Dipodascales incertae sedis</taxon>
        <taxon>Nadsonia</taxon>
    </lineage>
</organism>
<dbReference type="PANTHER" id="PTHR45815:SF3">
    <property type="entry name" value="PROTEIN DISULFIDE-ISOMERASE A6"/>
    <property type="match status" value="1"/>
</dbReference>
<dbReference type="PRINTS" id="PR00421">
    <property type="entry name" value="THIOREDOXIN"/>
</dbReference>
<feature type="non-terminal residue" evidence="3">
    <location>
        <position position="206"/>
    </location>
</feature>
<dbReference type="SUPFAM" id="SSF52833">
    <property type="entry name" value="Thioredoxin-like"/>
    <property type="match status" value="1"/>
</dbReference>
<protein>
    <submittedName>
        <fullName evidence="3">Thioredoxin-like protein</fullName>
    </submittedName>
</protein>
<dbReference type="PANTHER" id="PTHR45815">
    <property type="entry name" value="PROTEIN DISULFIDE-ISOMERASE A6"/>
    <property type="match status" value="1"/>
</dbReference>
<evidence type="ECO:0000259" key="2">
    <source>
        <dbReference type="PROSITE" id="PS51352"/>
    </source>
</evidence>
<proteinExistence type="predicted"/>
<gene>
    <name evidence="3" type="ORF">NADFUDRAFT_14830</name>
</gene>
<dbReference type="PROSITE" id="PS00194">
    <property type="entry name" value="THIOREDOXIN_1"/>
    <property type="match status" value="1"/>
</dbReference>
<dbReference type="OrthoDB" id="10264505at2759"/>
<dbReference type="InterPro" id="IPR013766">
    <property type="entry name" value="Thioredoxin_domain"/>
</dbReference>
<dbReference type="STRING" id="857566.A0A1E3PJN8"/>
<feature type="signal peptide" evidence="1">
    <location>
        <begin position="1"/>
        <end position="18"/>
    </location>
</feature>
<accession>A0A1E3PJN8</accession>